<dbReference type="GO" id="GO:0055085">
    <property type="term" value="P:transmembrane transport"/>
    <property type="evidence" value="ECO:0007669"/>
    <property type="project" value="UniProtKB-ARBA"/>
</dbReference>
<dbReference type="InterPro" id="IPR003439">
    <property type="entry name" value="ABC_transporter-like_ATP-bd"/>
</dbReference>
<comment type="caution">
    <text evidence="7">The sequence shown here is derived from an EMBL/GenBank/DDBJ whole genome shotgun (WGS) entry which is preliminary data.</text>
</comment>
<keyword evidence="5 7" id="KW-0067">ATP-binding</keyword>
<dbReference type="CDD" id="cd03257">
    <property type="entry name" value="ABC_NikE_OppD_transporters"/>
    <property type="match status" value="1"/>
</dbReference>
<proteinExistence type="inferred from homology"/>
<comment type="similarity">
    <text evidence="2">Belongs to the ABC transporter superfamily.</text>
</comment>
<dbReference type="Gene3D" id="3.40.50.300">
    <property type="entry name" value="P-loop containing nucleotide triphosphate hydrolases"/>
    <property type="match status" value="1"/>
</dbReference>
<keyword evidence="3" id="KW-0813">Transport</keyword>
<evidence type="ECO:0000256" key="5">
    <source>
        <dbReference type="ARBA" id="ARBA00022840"/>
    </source>
</evidence>
<dbReference type="AlphaFoldDB" id="A0A5C5GDX5"/>
<evidence type="ECO:0000256" key="1">
    <source>
        <dbReference type="ARBA" id="ARBA00004417"/>
    </source>
</evidence>
<dbReference type="Proteomes" id="UP000314011">
    <property type="component" value="Unassembled WGS sequence"/>
</dbReference>
<protein>
    <submittedName>
        <fullName evidence="7">ABC transporter ATP-binding protein</fullName>
    </submittedName>
</protein>
<evidence type="ECO:0000259" key="6">
    <source>
        <dbReference type="PROSITE" id="PS50893"/>
    </source>
</evidence>
<name>A0A5C5GDX5_9RHOB</name>
<dbReference type="PANTHER" id="PTHR43776">
    <property type="entry name" value="TRANSPORT ATP-BINDING PROTEIN"/>
    <property type="match status" value="1"/>
</dbReference>
<dbReference type="InterPro" id="IPR027417">
    <property type="entry name" value="P-loop_NTPase"/>
</dbReference>
<feature type="domain" description="ABC transporter" evidence="6">
    <location>
        <begin position="7"/>
        <end position="253"/>
    </location>
</feature>
<reference evidence="7 8" key="1">
    <citation type="submission" date="2019-06" db="EMBL/GenBank/DDBJ databases">
        <title>Genome of new Rhodobacteraceae sp. SM1903.</title>
        <authorList>
            <person name="Ren X."/>
        </authorList>
    </citation>
    <scope>NUCLEOTIDE SEQUENCE [LARGE SCALE GENOMIC DNA]</scope>
    <source>
        <strain evidence="7 8">SM1903</strain>
    </source>
</reference>
<evidence type="ECO:0000256" key="4">
    <source>
        <dbReference type="ARBA" id="ARBA00022741"/>
    </source>
</evidence>
<organism evidence="7 8">
    <name type="scientific">Pelagovum pacificum</name>
    <dbReference type="NCBI Taxonomy" id="2588711"/>
    <lineage>
        <taxon>Bacteria</taxon>
        <taxon>Pseudomonadati</taxon>
        <taxon>Pseudomonadota</taxon>
        <taxon>Alphaproteobacteria</taxon>
        <taxon>Rhodobacterales</taxon>
        <taxon>Paracoccaceae</taxon>
        <taxon>Pelagovum</taxon>
    </lineage>
</organism>
<dbReference type="EMBL" id="VFFF01000001">
    <property type="protein sequence ID" value="TNY32189.1"/>
    <property type="molecule type" value="Genomic_DNA"/>
</dbReference>
<evidence type="ECO:0000256" key="3">
    <source>
        <dbReference type="ARBA" id="ARBA00022448"/>
    </source>
</evidence>
<dbReference type="InterPro" id="IPR050319">
    <property type="entry name" value="ABC_transp_ATP-bind"/>
</dbReference>
<dbReference type="GO" id="GO:0015833">
    <property type="term" value="P:peptide transport"/>
    <property type="evidence" value="ECO:0007669"/>
    <property type="project" value="InterPro"/>
</dbReference>
<dbReference type="Pfam" id="PF08352">
    <property type="entry name" value="oligo_HPY"/>
    <property type="match status" value="1"/>
</dbReference>
<evidence type="ECO:0000313" key="8">
    <source>
        <dbReference type="Proteomes" id="UP000314011"/>
    </source>
</evidence>
<dbReference type="SMART" id="SM00382">
    <property type="entry name" value="AAA"/>
    <property type="match status" value="1"/>
</dbReference>
<evidence type="ECO:0000313" key="7">
    <source>
        <dbReference type="EMBL" id="TNY32189.1"/>
    </source>
</evidence>
<evidence type="ECO:0000256" key="2">
    <source>
        <dbReference type="ARBA" id="ARBA00005417"/>
    </source>
</evidence>
<gene>
    <name evidence="7" type="ORF">FHY64_02510</name>
</gene>
<dbReference type="SUPFAM" id="SSF52540">
    <property type="entry name" value="P-loop containing nucleoside triphosphate hydrolases"/>
    <property type="match status" value="1"/>
</dbReference>
<accession>A0A5C5GDX5</accession>
<dbReference type="Pfam" id="PF00005">
    <property type="entry name" value="ABC_tran"/>
    <property type="match status" value="1"/>
</dbReference>
<dbReference type="InterPro" id="IPR003593">
    <property type="entry name" value="AAA+_ATPase"/>
</dbReference>
<dbReference type="PROSITE" id="PS50893">
    <property type="entry name" value="ABC_TRANSPORTER_2"/>
    <property type="match status" value="1"/>
</dbReference>
<dbReference type="NCBIfam" id="TIGR01727">
    <property type="entry name" value="oligo_HPY"/>
    <property type="match status" value="1"/>
</dbReference>
<sequence length="337" mass="37231">MSDLPVLSIRGVSRLFTNPADPEAMSVGVRGVSFEMKRGETLGLIGESGCGKSTLGRCIVGLDQPDEGDIRVNDTVMNRLSGDALRRFRRAVQIVFQRPETCLNPRMTVRAFVSQALRNFKVVPRAEEADRLRHLTTLVGLDAQALDRHPHQLSGGERQRVAIMRALACDPDLIVLDEPTSALDVSVQAQVLRTLRDLKSEVGTSFLFISHDMAVVRYMCERVMVMYMGRIVEEGPTETVLSRPAHPYTRALFDAAPRIHPRPQPPVALKGELSLRDVKAGECALRSRCPFAVDRCRAQPPIARLEGGHRVACWRAEEVAAGLVPETSDAKRKVPTP</sequence>
<dbReference type="GO" id="GO:0016887">
    <property type="term" value="F:ATP hydrolysis activity"/>
    <property type="evidence" value="ECO:0007669"/>
    <property type="project" value="InterPro"/>
</dbReference>
<keyword evidence="8" id="KW-1185">Reference proteome</keyword>
<dbReference type="GO" id="GO:0005886">
    <property type="term" value="C:plasma membrane"/>
    <property type="evidence" value="ECO:0007669"/>
    <property type="project" value="UniProtKB-SubCell"/>
</dbReference>
<dbReference type="OrthoDB" id="7374568at2"/>
<dbReference type="PANTHER" id="PTHR43776:SF7">
    <property type="entry name" value="D,D-DIPEPTIDE TRANSPORT ATP-BINDING PROTEIN DDPF-RELATED"/>
    <property type="match status" value="1"/>
</dbReference>
<dbReference type="RefSeq" id="WP_140192868.1">
    <property type="nucleotide sequence ID" value="NZ_CP065915.1"/>
</dbReference>
<dbReference type="InterPro" id="IPR013563">
    <property type="entry name" value="Oligopep_ABC_C"/>
</dbReference>
<dbReference type="GO" id="GO:0005524">
    <property type="term" value="F:ATP binding"/>
    <property type="evidence" value="ECO:0007669"/>
    <property type="project" value="UniProtKB-KW"/>
</dbReference>
<comment type="subcellular location">
    <subcellularLocation>
        <location evidence="1">Cell inner membrane</location>
        <topology evidence="1">Peripheral membrane protein</topology>
    </subcellularLocation>
</comment>
<keyword evidence="4" id="KW-0547">Nucleotide-binding</keyword>